<reference evidence="2" key="1">
    <citation type="submission" date="2020-02" db="EMBL/GenBank/DDBJ databases">
        <authorList>
            <person name="Meier V. D."/>
        </authorList>
    </citation>
    <scope>NUCLEOTIDE SEQUENCE</scope>
    <source>
        <strain evidence="2">AVDCRST_MAG32</strain>
    </source>
</reference>
<evidence type="ECO:0000313" key="2">
    <source>
        <dbReference type="EMBL" id="CAA9374289.1"/>
    </source>
</evidence>
<evidence type="ECO:0000256" key="1">
    <source>
        <dbReference type="SAM" id="MobiDB-lite"/>
    </source>
</evidence>
<organism evidence="2">
    <name type="scientific">uncultured Nocardioides sp</name>
    <dbReference type="NCBI Taxonomy" id="198441"/>
    <lineage>
        <taxon>Bacteria</taxon>
        <taxon>Bacillati</taxon>
        <taxon>Actinomycetota</taxon>
        <taxon>Actinomycetes</taxon>
        <taxon>Propionibacteriales</taxon>
        <taxon>Nocardioidaceae</taxon>
        <taxon>Nocardioides</taxon>
        <taxon>environmental samples</taxon>
    </lineage>
</organism>
<accession>A0A6J4N0U6</accession>
<dbReference type="EMBL" id="CADCUM010000046">
    <property type="protein sequence ID" value="CAA9374289.1"/>
    <property type="molecule type" value="Genomic_DNA"/>
</dbReference>
<proteinExistence type="predicted"/>
<feature type="region of interest" description="Disordered" evidence="1">
    <location>
        <begin position="1"/>
        <end position="51"/>
    </location>
</feature>
<protein>
    <submittedName>
        <fullName evidence="2">Uncharacterized protein</fullName>
    </submittedName>
</protein>
<feature type="non-terminal residue" evidence="2">
    <location>
        <position position="51"/>
    </location>
</feature>
<feature type="non-terminal residue" evidence="2">
    <location>
        <position position="1"/>
    </location>
</feature>
<gene>
    <name evidence="2" type="ORF">AVDCRST_MAG32-1023</name>
</gene>
<dbReference type="AlphaFoldDB" id="A0A6J4N0U6"/>
<sequence>DPVGIPGGADPAPQRGAHAQQLRPGRVGARGHPHQCAGRARRLPQAPEGRL</sequence>
<name>A0A6J4N0U6_9ACTN</name>